<dbReference type="RefSeq" id="WP_205311193.1">
    <property type="nucleotide sequence ID" value="NZ_JAERPS020000003.1"/>
</dbReference>
<organism evidence="1 2">
    <name type="scientific">Rheinheimera maricola</name>
    <dbReference type="NCBI Taxonomy" id="2793282"/>
    <lineage>
        <taxon>Bacteria</taxon>
        <taxon>Pseudomonadati</taxon>
        <taxon>Pseudomonadota</taxon>
        <taxon>Gammaproteobacteria</taxon>
        <taxon>Chromatiales</taxon>
        <taxon>Chromatiaceae</taxon>
        <taxon>Rheinheimera</taxon>
    </lineage>
</organism>
<dbReference type="InterPro" id="IPR018669">
    <property type="entry name" value="Toxin_HigB"/>
</dbReference>
<reference evidence="1 2" key="1">
    <citation type="submission" date="2020-12" db="EMBL/GenBank/DDBJ databases">
        <authorList>
            <person name="Ruan W."/>
            <person name="Khan S.A."/>
            <person name="Jeon C.O."/>
        </authorList>
    </citation>
    <scope>NUCLEOTIDE SEQUENCE [LARGE SCALE GENOMIC DNA]</scope>
    <source>
        <strain evidence="1 2">MA-13</strain>
    </source>
</reference>
<comment type="caution">
    <text evidence="1">The sequence shown here is derived from an EMBL/GenBank/DDBJ whole genome shotgun (WGS) entry which is preliminary data.</text>
</comment>
<accession>A0ABS7X8C8</accession>
<evidence type="ECO:0000313" key="2">
    <source>
        <dbReference type="Proteomes" id="UP000663814"/>
    </source>
</evidence>
<keyword evidence="2" id="KW-1185">Reference proteome</keyword>
<sequence length="104" mass="12208">MHVVKREPFETAKLLYPNCADALDATFKALKRSDAKTPEELRQVFPSLDNFKYVDRWYVIDIGGNKLRLIAFLEFVGGKCFIKHIVTHKEYNRITAQYRNQSRN</sequence>
<name>A0ABS7X8C8_9GAMM</name>
<reference evidence="1 2" key="2">
    <citation type="submission" date="2021-08" db="EMBL/GenBank/DDBJ databases">
        <title>Rheinheimera aquimaris sp. nov., isolated from seawater of the East Sea in Korea.</title>
        <authorList>
            <person name="Kim K.H."/>
            <person name="Wenting R."/>
            <person name="Kim K.R."/>
            <person name="Jeon C.O."/>
        </authorList>
    </citation>
    <scope>NUCLEOTIDE SEQUENCE [LARGE SCALE GENOMIC DNA]</scope>
    <source>
        <strain evidence="1 2">MA-13</strain>
    </source>
</reference>
<dbReference type="EMBL" id="JAERPS020000003">
    <property type="protein sequence ID" value="MBZ9611798.1"/>
    <property type="molecule type" value="Genomic_DNA"/>
</dbReference>
<dbReference type="Pfam" id="PF09907">
    <property type="entry name" value="HigB_toxin"/>
    <property type="match status" value="1"/>
</dbReference>
<protein>
    <submittedName>
        <fullName evidence="1">Type II toxin-antitoxin system HigB family toxin</fullName>
    </submittedName>
</protein>
<gene>
    <name evidence="1" type="ORF">I4W93_009335</name>
</gene>
<dbReference type="Proteomes" id="UP000663814">
    <property type="component" value="Unassembled WGS sequence"/>
</dbReference>
<proteinExistence type="predicted"/>
<evidence type="ECO:0000313" key="1">
    <source>
        <dbReference type="EMBL" id="MBZ9611798.1"/>
    </source>
</evidence>